<feature type="compositionally biased region" description="Low complexity" evidence="1">
    <location>
        <begin position="419"/>
        <end position="446"/>
    </location>
</feature>
<keyword evidence="2" id="KW-0812">Transmembrane</keyword>
<feature type="compositionally biased region" description="Polar residues" evidence="1">
    <location>
        <begin position="349"/>
        <end position="359"/>
    </location>
</feature>
<evidence type="ECO:0000313" key="4">
    <source>
        <dbReference type="Proteomes" id="UP000661607"/>
    </source>
</evidence>
<sequence>MLAVAAGNVLIALLQMLVAESGTMTSLLVRARLVQGELTSPVAAALAVGAVVLVTKLGDPTAKAKTIAYGAAGTLAVGAFFGAIALLLGLFSGMGFMSLLGFVLQGVPTLALTALALVYLLPQVITPRPAAPAFGGYGQQYPQQGYAQQPPVQQPPTGGQPYGQQPPAQQPPAQPQYGQQAPSQAQPGYAQQPPSYGGQPGYEQPGYDRQPTFDQPTFDQQGYDQQGYDQRGYEPQAPSQAPQGYEQQGYGQESYQAPQPGQQGQQAAQGHAPQAHGAQPHGSQAHGSQAQAAQPQQQPVQQEAYQPPRHERPALPPAPEPQPPAYAPTETLQSAYAAEPNPYAPQEPSGYTPSETLPTTGYAPAQEYQPAPYVPADSLPNAYTPSHSSPNAYEPSYQPADTAPGAPYQQQDAGQGSPYQQADAGAYQQQEPQQPYYEQPPAFEPQGGSPFTGYSGQEYAQQAPPAYGEPDPPVDPRSQQMLHAYQQAETYQQSTAGTHPQLHFDPAQPYQQPYDDPFGHPQTPPAPAYQQAPPADSTIRFDQSGYRPGDDPIDPTAIYTPNDPRR</sequence>
<gene>
    <name evidence="3" type="ORF">H4W81_008513</name>
</gene>
<feature type="compositionally biased region" description="Low complexity" evidence="1">
    <location>
        <begin position="175"/>
        <end position="207"/>
    </location>
</feature>
<reference evidence="3 4" key="1">
    <citation type="submission" date="2020-10" db="EMBL/GenBank/DDBJ databases">
        <title>Sequencing the genomes of 1000 actinobacteria strains.</title>
        <authorList>
            <person name="Klenk H.-P."/>
        </authorList>
    </citation>
    <scope>NUCLEOTIDE SEQUENCE [LARGE SCALE GENOMIC DNA]</scope>
    <source>
        <strain evidence="3 4">DSM 43748</strain>
    </source>
</reference>
<evidence type="ECO:0000256" key="1">
    <source>
        <dbReference type="SAM" id="MobiDB-lite"/>
    </source>
</evidence>
<keyword evidence="2" id="KW-1133">Transmembrane helix</keyword>
<protein>
    <submittedName>
        <fullName evidence="3">Uncharacterized protein</fullName>
    </submittedName>
</protein>
<feature type="compositionally biased region" description="Low complexity" evidence="1">
    <location>
        <begin position="243"/>
        <end position="282"/>
    </location>
</feature>
<feature type="compositionally biased region" description="Low complexity" evidence="1">
    <location>
        <begin position="139"/>
        <end position="167"/>
    </location>
</feature>
<feature type="compositionally biased region" description="Low complexity" evidence="1">
    <location>
        <begin position="289"/>
        <end position="307"/>
    </location>
</feature>
<feature type="compositionally biased region" description="Low complexity" evidence="1">
    <location>
        <begin position="505"/>
        <end position="516"/>
    </location>
</feature>
<feature type="compositionally biased region" description="Low complexity" evidence="1">
    <location>
        <begin position="219"/>
        <end position="230"/>
    </location>
</feature>
<feature type="compositionally biased region" description="Polar residues" evidence="1">
    <location>
        <begin position="477"/>
        <end position="498"/>
    </location>
</feature>
<feature type="compositionally biased region" description="Polar residues" evidence="1">
    <location>
        <begin position="381"/>
        <end position="391"/>
    </location>
</feature>
<accession>A0ABR9KUL6</accession>
<feature type="region of interest" description="Disordered" evidence="1">
    <location>
        <begin position="136"/>
        <end position="566"/>
    </location>
</feature>
<evidence type="ECO:0000313" key="3">
    <source>
        <dbReference type="EMBL" id="MBE1565734.1"/>
    </source>
</evidence>
<organism evidence="3 4">
    <name type="scientific">Nonomuraea africana</name>
    <dbReference type="NCBI Taxonomy" id="46171"/>
    <lineage>
        <taxon>Bacteria</taxon>
        <taxon>Bacillati</taxon>
        <taxon>Actinomycetota</taxon>
        <taxon>Actinomycetes</taxon>
        <taxon>Streptosporangiales</taxon>
        <taxon>Streptosporangiaceae</taxon>
        <taxon>Nonomuraea</taxon>
    </lineage>
</organism>
<feature type="transmembrane region" description="Helical" evidence="2">
    <location>
        <begin position="97"/>
        <end position="121"/>
    </location>
</feature>
<feature type="compositionally biased region" description="Polar residues" evidence="1">
    <location>
        <begin position="408"/>
        <end position="418"/>
    </location>
</feature>
<keyword evidence="2" id="KW-0472">Membrane</keyword>
<dbReference type="EMBL" id="JADBEF010000001">
    <property type="protein sequence ID" value="MBE1565734.1"/>
    <property type="molecule type" value="Genomic_DNA"/>
</dbReference>
<comment type="caution">
    <text evidence="3">The sequence shown here is derived from an EMBL/GenBank/DDBJ whole genome shotgun (WGS) entry which is preliminary data.</text>
</comment>
<proteinExistence type="predicted"/>
<feature type="transmembrane region" description="Helical" evidence="2">
    <location>
        <begin position="38"/>
        <end position="55"/>
    </location>
</feature>
<dbReference type="RefSeq" id="WP_192779893.1">
    <property type="nucleotide sequence ID" value="NZ_BAAASY010000010.1"/>
</dbReference>
<keyword evidence="4" id="KW-1185">Reference proteome</keyword>
<feature type="compositionally biased region" description="Pro residues" evidence="1">
    <location>
        <begin position="314"/>
        <end position="326"/>
    </location>
</feature>
<feature type="transmembrane region" description="Helical" evidence="2">
    <location>
        <begin position="67"/>
        <end position="91"/>
    </location>
</feature>
<dbReference type="Proteomes" id="UP000661607">
    <property type="component" value="Unassembled WGS sequence"/>
</dbReference>
<name>A0ABR9KUL6_9ACTN</name>
<evidence type="ECO:0000256" key="2">
    <source>
        <dbReference type="SAM" id="Phobius"/>
    </source>
</evidence>